<dbReference type="Pfam" id="PF00753">
    <property type="entry name" value="Lactamase_B"/>
    <property type="match status" value="1"/>
</dbReference>
<dbReference type="RefSeq" id="WP_046499265.1">
    <property type="nucleotide sequence ID" value="NZ_CGIH01000040.1"/>
</dbReference>
<dbReference type="InterPro" id="IPR050855">
    <property type="entry name" value="NDM-1-like"/>
</dbReference>
<dbReference type="STRING" id="690567.2386"/>
<dbReference type="SMART" id="SM00849">
    <property type="entry name" value="Lactamase_B"/>
    <property type="match status" value="1"/>
</dbReference>
<accession>A0A0E3W3Q5</accession>
<evidence type="ECO:0000313" key="3">
    <source>
        <dbReference type="Proteomes" id="UP000045545"/>
    </source>
</evidence>
<dbReference type="Gene3D" id="3.60.15.10">
    <property type="entry name" value="Ribonuclease Z/Hydroxyacylglutathione hydrolase-like"/>
    <property type="match status" value="1"/>
</dbReference>
<dbReference type="PANTHER" id="PTHR42951:SF4">
    <property type="entry name" value="ACYL-COENZYME A THIOESTERASE MBLAC2"/>
    <property type="match status" value="1"/>
</dbReference>
<dbReference type="PANTHER" id="PTHR42951">
    <property type="entry name" value="METALLO-BETA-LACTAMASE DOMAIN-CONTAINING"/>
    <property type="match status" value="1"/>
</dbReference>
<dbReference type="SUPFAM" id="SSF56281">
    <property type="entry name" value="Metallo-hydrolase/oxidoreductase"/>
    <property type="match status" value="1"/>
</dbReference>
<name>A0A0E3W3Q5_9FIRM</name>
<dbReference type="Proteomes" id="UP000045545">
    <property type="component" value="Unassembled WGS sequence"/>
</dbReference>
<keyword evidence="3" id="KW-1185">Reference proteome</keyword>
<proteinExistence type="predicted"/>
<organism evidence="2 3">
    <name type="scientific">Syntrophomonas zehnderi OL-4</name>
    <dbReference type="NCBI Taxonomy" id="690567"/>
    <lineage>
        <taxon>Bacteria</taxon>
        <taxon>Bacillati</taxon>
        <taxon>Bacillota</taxon>
        <taxon>Clostridia</taxon>
        <taxon>Eubacteriales</taxon>
        <taxon>Syntrophomonadaceae</taxon>
        <taxon>Syntrophomonas</taxon>
    </lineage>
</organism>
<evidence type="ECO:0000259" key="1">
    <source>
        <dbReference type="SMART" id="SM00849"/>
    </source>
</evidence>
<evidence type="ECO:0000313" key="2">
    <source>
        <dbReference type="EMBL" id="CFX98325.1"/>
    </source>
</evidence>
<dbReference type="AlphaFoldDB" id="A0A0E3W3Q5"/>
<dbReference type="InterPro" id="IPR001279">
    <property type="entry name" value="Metallo-B-lactamas"/>
</dbReference>
<dbReference type="InterPro" id="IPR036866">
    <property type="entry name" value="RibonucZ/Hydroxyglut_hydro"/>
</dbReference>
<gene>
    <name evidence="2" type="ORF">2386</name>
</gene>
<protein>
    <submittedName>
        <fullName evidence="2">Beta-lactamase-like</fullName>
    </submittedName>
</protein>
<dbReference type="EMBL" id="CGIH01000040">
    <property type="protein sequence ID" value="CFX98325.1"/>
    <property type="molecule type" value="Genomic_DNA"/>
</dbReference>
<sequence length="302" mass="33605">MIIDKIGHIKDNLYCLGYEECPIYLWDGAKPAIFDAGVTCAGKVYAESIRSILKERQPAVLFLTHVHWDHCGAAAYLKKAFPEMQIAATSIAESILQRPNALALISKLNADSLDRMSLMPGFDRVQMNTEPFAPFEIDIKLQDGQVFDLGDGTKLKVLATPGHTKDHHSFYLPAEKILFAGEAAGVYYSPEVVTTEFVYNYDAYLSSLQRLAALPSDIFCQGHYSILAGREEIKGFLEKSINATIGFKKRVLELLKEENGSIEKVISRAKAEYYDPFPALKQPEDPYLLNLKAKVAHLAAQA</sequence>
<feature type="domain" description="Metallo-beta-lactamase" evidence="1">
    <location>
        <begin position="20"/>
        <end position="223"/>
    </location>
</feature>
<reference evidence="2 3" key="1">
    <citation type="submission" date="2015-03" db="EMBL/GenBank/DDBJ databases">
        <authorList>
            <person name="Murphy D."/>
        </authorList>
    </citation>
    <scope>NUCLEOTIDE SEQUENCE [LARGE SCALE GENOMIC DNA]</scope>
    <source>
        <strain evidence="2 3">OL-4</strain>
    </source>
</reference>